<dbReference type="Proteomes" id="UP001437256">
    <property type="component" value="Unassembled WGS sequence"/>
</dbReference>
<protein>
    <recommendedName>
        <fullName evidence="1">Plasmid pRiA4b Orf3-like domain-containing protein</fullName>
    </recommendedName>
</protein>
<feature type="domain" description="Plasmid pRiA4b Orf3-like" evidence="1">
    <location>
        <begin position="52"/>
        <end position="224"/>
    </location>
</feature>
<dbReference type="PANTHER" id="PTHR41878">
    <property type="entry name" value="LEXA REPRESSOR-RELATED"/>
    <property type="match status" value="1"/>
</dbReference>
<name>A0ABR3A5Q1_9AGAR</name>
<reference evidence="2 3" key="1">
    <citation type="submission" date="2024-05" db="EMBL/GenBank/DDBJ databases">
        <title>A draft genome resource for the thread blight pathogen Marasmius tenuissimus strain MS-2.</title>
        <authorList>
            <person name="Yulfo-Soto G.E."/>
            <person name="Baruah I.K."/>
            <person name="Amoako-Attah I."/>
            <person name="Bukari Y."/>
            <person name="Meinhardt L.W."/>
            <person name="Bailey B.A."/>
            <person name="Cohen S.P."/>
        </authorList>
    </citation>
    <scope>NUCLEOTIDE SEQUENCE [LARGE SCALE GENOMIC DNA]</scope>
    <source>
        <strain evidence="2 3">MS-2</strain>
    </source>
</reference>
<keyword evidence="3" id="KW-1185">Reference proteome</keyword>
<dbReference type="InterPro" id="IPR012912">
    <property type="entry name" value="Plasmid_pRiA4b_Orf3-like"/>
</dbReference>
<comment type="caution">
    <text evidence="2">The sequence shown here is derived from an EMBL/GenBank/DDBJ whole genome shotgun (WGS) entry which is preliminary data.</text>
</comment>
<dbReference type="Gene3D" id="3.10.290.30">
    <property type="entry name" value="MM3350-like"/>
    <property type="match status" value="1"/>
</dbReference>
<dbReference type="PANTHER" id="PTHR41878:SF1">
    <property type="entry name" value="TNPR PROTEIN"/>
    <property type="match status" value="1"/>
</dbReference>
<accession>A0ABR3A5Q1</accession>
<dbReference type="InterPro" id="IPR024047">
    <property type="entry name" value="MM3350-like_sf"/>
</dbReference>
<evidence type="ECO:0000313" key="3">
    <source>
        <dbReference type="Proteomes" id="UP001437256"/>
    </source>
</evidence>
<dbReference type="EMBL" id="JBBXMP010000019">
    <property type="protein sequence ID" value="KAL0068334.1"/>
    <property type="molecule type" value="Genomic_DNA"/>
</dbReference>
<dbReference type="SUPFAM" id="SSF159941">
    <property type="entry name" value="MM3350-like"/>
    <property type="match status" value="1"/>
</dbReference>
<gene>
    <name evidence="2" type="ORF">AAF712_004721</name>
</gene>
<evidence type="ECO:0000259" key="1">
    <source>
        <dbReference type="Pfam" id="PF07929"/>
    </source>
</evidence>
<sequence length="270" mass="30982">MQVDHWPSKSKFAALSKSFSAFADPAPALTFNLDHTQQNLYNALNSRYLTNAYTFEIELIDSDDPTITRTVDVPCNFTFHQLHHVLLCGFAWMNSHMHKFSFEGKGKCVEISGDEPMFDDIPTLDEKQVKLSDIFDASGCHRSKVLQDGGLLPLVYEYDFGDSWEHFIEFKGEKEIDVNRPVFTAATGYPPAEDCGGMMGWDRVKAAFAEKKPDGEERELREWAIELMAKPDGSDPFWPTKRKYNPLKEVDLKVLNSARRWNQITNMDYY</sequence>
<dbReference type="Pfam" id="PF07929">
    <property type="entry name" value="PRiA4_ORF3"/>
    <property type="match status" value="1"/>
</dbReference>
<organism evidence="2 3">
    <name type="scientific">Marasmius tenuissimus</name>
    <dbReference type="NCBI Taxonomy" id="585030"/>
    <lineage>
        <taxon>Eukaryota</taxon>
        <taxon>Fungi</taxon>
        <taxon>Dikarya</taxon>
        <taxon>Basidiomycota</taxon>
        <taxon>Agaricomycotina</taxon>
        <taxon>Agaricomycetes</taxon>
        <taxon>Agaricomycetidae</taxon>
        <taxon>Agaricales</taxon>
        <taxon>Marasmiineae</taxon>
        <taxon>Marasmiaceae</taxon>
        <taxon>Marasmius</taxon>
    </lineage>
</organism>
<evidence type="ECO:0000313" key="2">
    <source>
        <dbReference type="EMBL" id="KAL0068334.1"/>
    </source>
</evidence>
<proteinExistence type="predicted"/>